<sequence length="201" mass="21915">MTDSTYAKPQSLWRVPGAAGPPVRPGEPFRPFRIVTGTEQDWEGVAEDELVLVCPWLAGLDPATGLWLAALPIHDCNAFIDGDWVLNAPAQLRERCYVGVFALDRLRSGPQIFAPLRDRGVTRLINLPSVSFFDGATAQTFGRLSFTLESEIAFLAQARSLGFGTALCARAEAEPAPGRMAQFDFVLRHRGPGHPLVIEDG</sequence>
<evidence type="ECO:0000313" key="2">
    <source>
        <dbReference type="EMBL" id="SEG69716.1"/>
    </source>
</evidence>
<dbReference type="GO" id="GO:0016787">
    <property type="term" value="F:hydrolase activity"/>
    <property type="evidence" value="ECO:0007669"/>
    <property type="project" value="UniProtKB-KW"/>
</dbReference>
<gene>
    <name evidence="2" type="ORF">SAMN04488115_109175</name>
</gene>
<proteinExistence type="predicted"/>
<dbReference type="OrthoDB" id="8160305at2"/>
<dbReference type="EMBL" id="FNUY01000009">
    <property type="protein sequence ID" value="SEG69716.1"/>
    <property type="molecule type" value="Genomic_DNA"/>
</dbReference>
<organism evidence="2 3">
    <name type="scientific">Bosea lathyri</name>
    <dbReference type="NCBI Taxonomy" id="1036778"/>
    <lineage>
        <taxon>Bacteria</taxon>
        <taxon>Pseudomonadati</taxon>
        <taxon>Pseudomonadota</taxon>
        <taxon>Alphaproteobacteria</taxon>
        <taxon>Hyphomicrobiales</taxon>
        <taxon>Boseaceae</taxon>
        <taxon>Bosea</taxon>
    </lineage>
</organism>
<keyword evidence="2" id="KW-0670">Pyruvate</keyword>
<dbReference type="InterPro" id="IPR015813">
    <property type="entry name" value="Pyrv/PenolPyrv_kinase-like_dom"/>
</dbReference>
<dbReference type="Proteomes" id="UP000236743">
    <property type="component" value="Unassembled WGS sequence"/>
</dbReference>
<accession>A0A1H6CBE1</accession>
<feature type="region of interest" description="Disordered" evidence="1">
    <location>
        <begin position="1"/>
        <end position="24"/>
    </location>
</feature>
<evidence type="ECO:0000256" key="1">
    <source>
        <dbReference type="SAM" id="MobiDB-lite"/>
    </source>
</evidence>
<dbReference type="RefSeq" id="WP_103874421.1">
    <property type="nucleotide sequence ID" value="NZ_FNUY01000009.1"/>
</dbReference>
<name>A0A1H6CBE1_9HYPH</name>
<keyword evidence="3" id="KW-1185">Reference proteome</keyword>
<keyword evidence="2" id="KW-0378">Hydrolase</keyword>
<dbReference type="SUPFAM" id="SSF51621">
    <property type="entry name" value="Phosphoenolpyruvate/pyruvate domain"/>
    <property type="match status" value="1"/>
</dbReference>
<reference evidence="2 3" key="1">
    <citation type="submission" date="2016-10" db="EMBL/GenBank/DDBJ databases">
        <authorList>
            <person name="de Groot N.N."/>
        </authorList>
    </citation>
    <scope>NUCLEOTIDE SEQUENCE [LARGE SCALE GENOMIC DNA]</scope>
    <source>
        <strain evidence="2 3">DSM 26656</strain>
    </source>
</reference>
<protein>
    <submittedName>
        <fullName evidence="2">Phosphoenolpyruvate hydrolase-like</fullName>
    </submittedName>
</protein>
<evidence type="ECO:0000313" key="3">
    <source>
        <dbReference type="Proteomes" id="UP000236743"/>
    </source>
</evidence>
<dbReference type="Gene3D" id="3.20.20.70">
    <property type="entry name" value="Aldolase class I"/>
    <property type="match status" value="1"/>
</dbReference>
<dbReference type="AlphaFoldDB" id="A0A1H6CBE1"/>
<dbReference type="InterPro" id="IPR013785">
    <property type="entry name" value="Aldolase_TIM"/>
</dbReference>